<dbReference type="InterPro" id="IPR001254">
    <property type="entry name" value="Trypsin_dom"/>
</dbReference>
<dbReference type="PROSITE" id="PS50240">
    <property type="entry name" value="TRYPSIN_DOM"/>
    <property type="match status" value="1"/>
</dbReference>
<dbReference type="SMR" id="G1TX71"/>
<dbReference type="PaxDb" id="9986-ENSOCUP00000021671"/>
<dbReference type="Bgee" id="ENSOCUG00000027480">
    <property type="expression patterns" value="Expressed in upper lobe of left lung and 2 other cell types or tissues"/>
</dbReference>
<accession>G1TX71</accession>
<reference evidence="3 4" key="1">
    <citation type="journal article" date="2011" name="Nature">
        <title>A high-resolution map of human evolutionary constraint using 29 mammals.</title>
        <authorList>
            <person name="Lindblad-Toh K."/>
            <person name="Garber M."/>
            <person name="Zuk O."/>
            <person name="Lin M.F."/>
            <person name="Parker B.J."/>
            <person name="Washietl S."/>
            <person name="Kheradpour P."/>
            <person name="Ernst J."/>
            <person name="Jordan G."/>
            <person name="Mauceli E."/>
            <person name="Ward L.D."/>
            <person name="Lowe C.B."/>
            <person name="Holloway A.K."/>
            <person name="Clamp M."/>
            <person name="Gnerre S."/>
            <person name="Alfoldi J."/>
            <person name="Beal K."/>
            <person name="Chang J."/>
            <person name="Clawson H."/>
            <person name="Cuff J."/>
            <person name="Di Palma F."/>
            <person name="Fitzgerald S."/>
            <person name="Flicek P."/>
            <person name="Guttman M."/>
            <person name="Hubisz M.J."/>
            <person name="Jaffe D.B."/>
            <person name="Jungreis I."/>
            <person name="Kent W.J."/>
            <person name="Kostka D."/>
            <person name="Lara M."/>
            <person name="Martins A.L."/>
            <person name="Massingham T."/>
            <person name="Moltke I."/>
            <person name="Raney B.J."/>
            <person name="Rasmussen M.D."/>
            <person name="Robinson J."/>
            <person name="Stark A."/>
            <person name="Vilella A.J."/>
            <person name="Wen J."/>
            <person name="Xie X."/>
            <person name="Zody M.C."/>
            <person name="Baldwin J."/>
            <person name="Bloom T."/>
            <person name="Chin C.W."/>
            <person name="Heiman D."/>
            <person name="Nicol R."/>
            <person name="Nusbaum C."/>
            <person name="Young S."/>
            <person name="Wilkinson J."/>
            <person name="Worley K.C."/>
            <person name="Kovar C.L."/>
            <person name="Muzny D.M."/>
            <person name="Gibbs R.A."/>
            <person name="Cree A."/>
            <person name="Dihn H.H."/>
            <person name="Fowler G."/>
            <person name="Jhangiani S."/>
            <person name="Joshi V."/>
            <person name="Lee S."/>
            <person name="Lewis L.R."/>
            <person name="Nazareth L.V."/>
            <person name="Okwuonu G."/>
            <person name="Santibanez J."/>
            <person name="Warren W.C."/>
            <person name="Mardis E.R."/>
            <person name="Weinstock G.M."/>
            <person name="Wilson R.K."/>
            <person name="Delehaunty K."/>
            <person name="Dooling D."/>
            <person name="Fronik C."/>
            <person name="Fulton L."/>
            <person name="Fulton B."/>
            <person name="Graves T."/>
            <person name="Minx P."/>
            <person name="Sodergren E."/>
            <person name="Birney E."/>
            <person name="Margulies E.H."/>
            <person name="Herrero J."/>
            <person name="Green E.D."/>
            <person name="Haussler D."/>
            <person name="Siepel A."/>
            <person name="Goldman N."/>
            <person name="Pollard K.S."/>
            <person name="Pedersen J.S."/>
            <person name="Lander E.S."/>
            <person name="Kellis M."/>
        </authorList>
    </citation>
    <scope>NUCLEOTIDE SEQUENCE [LARGE SCALE GENOMIC DNA]</scope>
    <source>
        <strain evidence="4">Thorbecke</strain>
    </source>
</reference>
<organism evidence="3 4">
    <name type="scientific">Oryctolagus cuniculus</name>
    <name type="common">Rabbit</name>
    <dbReference type="NCBI Taxonomy" id="9986"/>
    <lineage>
        <taxon>Eukaryota</taxon>
        <taxon>Metazoa</taxon>
        <taxon>Chordata</taxon>
        <taxon>Craniata</taxon>
        <taxon>Vertebrata</taxon>
        <taxon>Euteleostomi</taxon>
        <taxon>Mammalia</taxon>
        <taxon>Eutheria</taxon>
        <taxon>Euarchontoglires</taxon>
        <taxon>Glires</taxon>
        <taxon>Lagomorpha</taxon>
        <taxon>Leporidae</taxon>
        <taxon>Oryctolagus</taxon>
    </lineage>
</organism>
<dbReference type="SMART" id="SM00020">
    <property type="entry name" value="Tryp_SPc"/>
    <property type="match status" value="1"/>
</dbReference>
<dbReference type="GeneTree" id="ENSGT00940000159928"/>
<evidence type="ECO:0000259" key="2">
    <source>
        <dbReference type="PROSITE" id="PS50240"/>
    </source>
</evidence>
<name>G1TX71_RABIT</name>
<dbReference type="GO" id="GO:0006508">
    <property type="term" value="P:proteolysis"/>
    <property type="evidence" value="ECO:0007669"/>
    <property type="project" value="InterPro"/>
</dbReference>
<proteinExistence type="predicted"/>
<evidence type="ECO:0000256" key="1">
    <source>
        <dbReference type="ARBA" id="ARBA00023157"/>
    </source>
</evidence>
<keyword evidence="1" id="KW-1015">Disulfide bond</keyword>
<dbReference type="HOGENOM" id="CLU_006842_1_0_1"/>
<dbReference type="SUPFAM" id="SSF50494">
    <property type="entry name" value="Trypsin-like serine proteases"/>
    <property type="match status" value="1"/>
</dbReference>
<dbReference type="Proteomes" id="UP000001811">
    <property type="component" value="Unplaced"/>
</dbReference>
<protein>
    <recommendedName>
        <fullName evidence="2">Peptidase S1 domain-containing protein</fullName>
    </recommendedName>
</protein>
<dbReference type="STRING" id="9986.ENSOCUP00000021671"/>
<evidence type="ECO:0000313" key="4">
    <source>
        <dbReference type="Proteomes" id="UP000001811"/>
    </source>
</evidence>
<dbReference type="CDD" id="cd00190">
    <property type="entry name" value="Tryp_SPc"/>
    <property type="match status" value="1"/>
</dbReference>
<dbReference type="Gene3D" id="2.40.10.10">
    <property type="entry name" value="Trypsin-like serine proteases"/>
    <property type="match status" value="2"/>
</dbReference>
<dbReference type="PANTHER" id="PTHR24271">
    <property type="entry name" value="KALLIKREIN-RELATED"/>
    <property type="match status" value="1"/>
</dbReference>
<dbReference type="InParanoid" id="G1TX71"/>
<dbReference type="InterPro" id="IPR009003">
    <property type="entry name" value="Peptidase_S1_PA"/>
</dbReference>
<reference evidence="3" key="3">
    <citation type="submission" date="2025-09" db="UniProtKB">
        <authorList>
            <consortium name="Ensembl"/>
        </authorList>
    </citation>
    <scope>IDENTIFICATION</scope>
    <source>
        <strain evidence="3">Thorbecke</strain>
    </source>
</reference>
<dbReference type="PROSITE" id="PS00134">
    <property type="entry name" value="TRYPSIN_HIS"/>
    <property type="match status" value="1"/>
</dbReference>
<dbReference type="FunFam" id="2.40.10.10:FF:000005">
    <property type="entry name" value="Serine protease 37"/>
    <property type="match status" value="1"/>
</dbReference>
<dbReference type="GO" id="GO:0043065">
    <property type="term" value="P:positive regulation of apoptotic process"/>
    <property type="evidence" value="ECO:0007669"/>
    <property type="project" value="TreeGrafter"/>
</dbReference>
<dbReference type="InterPro" id="IPR001314">
    <property type="entry name" value="Peptidase_S1A"/>
</dbReference>
<feature type="domain" description="Peptidase S1" evidence="2">
    <location>
        <begin position="30"/>
        <end position="213"/>
    </location>
</feature>
<dbReference type="GO" id="GO:0004252">
    <property type="term" value="F:serine-type endopeptidase activity"/>
    <property type="evidence" value="ECO:0007669"/>
    <property type="project" value="InterPro"/>
</dbReference>
<sequence length="213" mass="23066">SQGSAGPRGVKAGGISALIHAIPPNVCVRIIGGQEVTPHSRPYMALLKINEEKICAGALIAKDWVLTAAHCDMSRTSQVILGAHSITKAEPEKQKIAIRKQFPYPCYDPDAKEGDLSLLQLKKKAKLNRSVNVLQLPKMGEDVKPGTLCHVAGWGMTVNHHSRPSETLKEVNVTIIDRKTCNDDKHYNFNPVIGLNMICAGSNKGGKDSCHVS</sequence>
<dbReference type="PRINTS" id="PR00722">
    <property type="entry name" value="CHYMOTRYPSIN"/>
</dbReference>
<dbReference type="PANTHER" id="PTHR24271:SF69">
    <property type="entry name" value="GRANZYME A"/>
    <property type="match status" value="1"/>
</dbReference>
<dbReference type="Ensembl" id="ENSOCUT00000031057.3">
    <property type="protein sequence ID" value="ENSOCUP00000021671.2"/>
    <property type="gene ID" value="ENSOCUG00000027480.3"/>
</dbReference>
<dbReference type="eggNOG" id="KOG3627">
    <property type="taxonomic scope" value="Eukaryota"/>
</dbReference>
<dbReference type="InterPro" id="IPR043504">
    <property type="entry name" value="Peptidase_S1_PA_chymotrypsin"/>
</dbReference>
<reference evidence="3" key="2">
    <citation type="submission" date="2025-08" db="UniProtKB">
        <authorList>
            <consortium name="Ensembl"/>
        </authorList>
    </citation>
    <scope>IDENTIFICATION</scope>
    <source>
        <strain evidence="3">Thorbecke</strain>
    </source>
</reference>
<dbReference type="InterPro" id="IPR018114">
    <property type="entry name" value="TRYPSIN_HIS"/>
</dbReference>
<dbReference type="AlphaFoldDB" id="G1TX71"/>
<dbReference type="Pfam" id="PF00089">
    <property type="entry name" value="Trypsin"/>
    <property type="match status" value="1"/>
</dbReference>
<keyword evidence="4" id="KW-1185">Reference proteome</keyword>
<evidence type="ECO:0000313" key="3">
    <source>
        <dbReference type="Ensembl" id="ENSOCUP00000021671.2"/>
    </source>
</evidence>